<feature type="domain" description="WW" evidence="2">
    <location>
        <begin position="70"/>
        <end position="103"/>
    </location>
</feature>
<evidence type="ECO:0000259" key="2">
    <source>
        <dbReference type="PROSITE" id="PS50020"/>
    </source>
</evidence>
<dbReference type="InterPro" id="IPR036020">
    <property type="entry name" value="WW_dom_sf"/>
</dbReference>
<feature type="compositionally biased region" description="Basic and acidic residues" evidence="1">
    <location>
        <begin position="647"/>
        <end position="669"/>
    </location>
</feature>
<keyword evidence="5" id="KW-1185">Reference proteome</keyword>
<feature type="compositionally biased region" description="Basic and acidic residues" evidence="1">
    <location>
        <begin position="610"/>
        <end position="639"/>
    </location>
</feature>
<evidence type="ECO:0000256" key="1">
    <source>
        <dbReference type="SAM" id="MobiDB-lite"/>
    </source>
</evidence>
<proteinExistence type="predicted"/>
<dbReference type="Pfam" id="PF25432">
    <property type="entry name" value="FF_PRPF40A"/>
    <property type="match status" value="1"/>
</dbReference>
<dbReference type="Gene3D" id="1.10.10.440">
    <property type="entry name" value="FF domain"/>
    <property type="match status" value="5"/>
</dbReference>
<dbReference type="Pfam" id="PF00397">
    <property type="entry name" value="WW"/>
    <property type="match status" value="2"/>
</dbReference>
<feature type="compositionally biased region" description="Polar residues" evidence="1">
    <location>
        <begin position="160"/>
        <end position="173"/>
    </location>
</feature>
<dbReference type="Pfam" id="PF01846">
    <property type="entry name" value="FF"/>
    <property type="match status" value="3"/>
</dbReference>
<gene>
    <name evidence="4" type="primary">PRP40_2</name>
    <name evidence="4" type="ORF">SBRCBS47491_007063</name>
</gene>
<feature type="compositionally biased region" description="Basic and acidic residues" evidence="1">
    <location>
        <begin position="131"/>
        <end position="143"/>
    </location>
</feature>
<protein>
    <submittedName>
        <fullName evidence="4">U1 snRNP protein</fullName>
    </submittedName>
</protein>
<feature type="domain" description="WW" evidence="2">
    <location>
        <begin position="29"/>
        <end position="62"/>
    </location>
</feature>
<feature type="compositionally biased region" description="Basic and acidic residues" evidence="1">
    <location>
        <begin position="789"/>
        <end position="827"/>
    </location>
</feature>
<dbReference type="PROSITE" id="PS50020">
    <property type="entry name" value="WW_DOMAIN_2"/>
    <property type="match status" value="2"/>
</dbReference>
<feature type="compositionally biased region" description="Low complexity" evidence="1">
    <location>
        <begin position="882"/>
        <end position="896"/>
    </location>
</feature>
<feature type="compositionally biased region" description="Basic and acidic residues" evidence="1">
    <location>
        <begin position="679"/>
        <end position="781"/>
    </location>
</feature>
<feature type="compositionally biased region" description="Low complexity" evidence="1">
    <location>
        <begin position="12"/>
        <end position="23"/>
    </location>
</feature>
<dbReference type="SMART" id="SM00441">
    <property type="entry name" value="FF"/>
    <property type="match status" value="5"/>
</dbReference>
<dbReference type="InterPro" id="IPR001202">
    <property type="entry name" value="WW_dom"/>
</dbReference>
<comment type="caution">
    <text evidence="4">The sequence shown here is derived from an EMBL/GenBank/DDBJ whole genome shotgun (WGS) entry which is preliminary data.</text>
</comment>
<feature type="region of interest" description="Disordered" evidence="1">
    <location>
        <begin position="1"/>
        <end position="23"/>
    </location>
</feature>
<dbReference type="PANTHER" id="PTHR11864:SF0">
    <property type="entry name" value="PRP40 PRE-MRNA PROCESSING FACTOR 40 HOMOLOG A (YEAST)"/>
    <property type="match status" value="1"/>
</dbReference>
<evidence type="ECO:0000313" key="4">
    <source>
        <dbReference type="EMBL" id="CAK7228892.1"/>
    </source>
</evidence>
<dbReference type="InterPro" id="IPR036517">
    <property type="entry name" value="FF_domain_sf"/>
</dbReference>
<reference evidence="4 5" key="1">
    <citation type="submission" date="2024-01" db="EMBL/GenBank/DDBJ databases">
        <authorList>
            <person name="Allen C."/>
            <person name="Tagirdzhanova G."/>
        </authorList>
    </citation>
    <scope>NUCLEOTIDE SEQUENCE [LARGE SCALE GENOMIC DNA]</scope>
</reference>
<feature type="region of interest" description="Disordered" evidence="1">
    <location>
        <begin position="605"/>
        <end position="929"/>
    </location>
</feature>
<dbReference type="PANTHER" id="PTHR11864">
    <property type="entry name" value="PRE-MRNA-PROCESSING PROTEIN PRP40"/>
    <property type="match status" value="1"/>
</dbReference>
<name>A0ABP0CA07_9PEZI</name>
<feature type="domain" description="FF" evidence="3">
    <location>
        <begin position="183"/>
        <end position="240"/>
    </location>
</feature>
<dbReference type="InterPro" id="IPR002713">
    <property type="entry name" value="FF_domain"/>
</dbReference>
<feature type="compositionally biased region" description="Low complexity" evidence="1">
    <location>
        <begin position="113"/>
        <end position="129"/>
    </location>
</feature>
<dbReference type="PROSITE" id="PS01159">
    <property type="entry name" value="WW_DOMAIN_1"/>
    <property type="match status" value="2"/>
</dbReference>
<organism evidence="4 5">
    <name type="scientific">Sporothrix bragantina</name>
    <dbReference type="NCBI Taxonomy" id="671064"/>
    <lineage>
        <taxon>Eukaryota</taxon>
        <taxon>Fungi</taxon>
        <taxon>Dikarya</taxon>
        <taxon>Ascomycota</taxon>
        <taxon>Pezizomycotina</taxon>
        <taxon>Sordariomycetes</taxon>
        <taxon>Sordariomycetidae</taxon>
        <taxon>Ophiostomatales</taxon>
        <taxon>Ophiostomataceae</taxon>
        <taxon>Sporothrix</taxon>
    </lineage>
</organism>
<dbReference type="SMART" id="SM00456">
    <property type="entry name" value="WW"/>
    <property type="match status" value="2"/>
</dbReference>
<dbReference type="Proteomes" id="UP001642406">
    <property type="component" value="Unassembled WGS sequence"/>
</dbReference>
<dbReference type="SUPFAM" id="SSF51045">
    <property type="entry name" value="WW domain"/>
    <property type="match status" value="2"/>
</dbReference>
<sequence>MSGANGENGEQASASPTAAGAAPVAVATSGVVAGWVEYRGPDGRVYYHNAGTGKTQWTKPEEMMTPIERALLNQPWKEYSAEGGRKYWFNTETQKSSWEMPEAYKKALGQESTPATPATPVAIPTGPAAQNRDRRDYQRDYPRETTNIPESRKIAFGNGHDTSSSSGASTALVPTNSDNLPSYANAEEAEAAFVKLLRRSGVQPDWTWEQALRAIVRDPAYRAIREAKDRRAAFDKYCHDVVTNDKERAKERLTKLRADFATMLKSHPEIKHYTHWRTARPMIEGETIFRSTSSEDERRQLFDDYIDDLRRAHREARSAARKTAMDGLVELLPKLNLEPYTRWADARPIIEATPPFANDEKYKALSKLDVLTVFQTHMKALERGFNDARQHEKTAKLRRERKNREGFVALLGELGRGGKIKAGSKWSQIFPLLRDDPRYLALVGQTAGSTPQELFWDLVDEEQRALRGPRNDVEDVIDDKHFEVTPKTTFDSFLSVMKDDRRTANIDRDVLTIIFEKLQERKKEKRSDEDRLAERQQRRALDDFRVFLKRVDPPILATDTYEKVKLRIQSSEEFLAVSSDDAREGAFDKYVRRLRDRDDEADRLRHRRGERRDRSDDRDRERERDRDRDRDRIRGDRSVRHGSRRSRSPEADSYEADRRRAMAERERNYRRGSAAAESVDGRDRERDRSRGDRDRDRDRRDRDRDRDFRDRERERDRDRSRDFDRRDRDRDRDFRDRERERDRDLRDRDRERDRDRDLRDRDLRDRDRERDRDRDRGDRSVRGSVSGDPESHYDRERREREEERERQYRRRLADRNADELNYGDDKPSPSVRRRTREDDDAADRRDSRDSKRLRRSSPGANEGDTLEKTSKDAPTAKDTSAEKATSSAATESTTKPKSTKLKSKSRGAAGVNGDEDMHSGSEEGEIDED</sequence>
<dbReference type="InterPro" id="IPR039726">
    <property type="entry name" value="Prp40-like"/>
</dbReference>
<feature type="compositionally biased region" description="Basic and acidic residues" evidence="1">
    <location>
        <begin position="865"/>
        <end position="881"/>
    </location>
</feature>
<feature type="domain" description="FF" evidence="3">
    <location>
        <begin position="399"/>
        <end position="461"/>
    </location>
</feature>
<feature type="region of interest" description="Disordered" evidence="1">
    <location>
        <begin position="107"/>
        <end position="173"/>
    </location>
</feature>
<dbReference type="Gene3D" id="2.20.70.10">
    <property type="match status" value="2"/>
</dbReference>
<evidence type="ECO:0000313" key="5">
    <source>
        <dbReference type="Proteomes" id="UP001642406"/>
    </source>
</evidence>
<dbReference type="SUPFAM" id="SSF81698">
    <property type="entry name" value="FF domain"/>
    <property type="match status" value="5"/>
</dbReference>
<feature type="domain" description="FF" evidence="3">
    <location>
        <begin position="252"/>
        <end position="308"/>
    </location>
</feature>
<dbReference type="PROSITE" id="PS51676">
    <property type="entry name" value="FF"/>
    <property type="match status" value="3"/>
</dbReference>
<dbReference type="CDD" id="cd00201">
    <property type="entry name" value="WW"/>
    <property type="match status" value="2"/>
</dbReference>
<accession>A0ABP0CA07</accession>
<evidence type="ECO:0000259" key="3">
    <source>
        <dbReference type="PROSITE" id="PS51676"/>
    </source>
</evidence>
<dbReference type="EMBL" id="CAWUHC010000075">
    <property type="protein sequence ID" value="CAK7228892.1"/>
    <property type="molecule type" value="Genomic_DNA"/>
</dbReference>